<dbReference type="InterPro" id="IPR053842">
    <property type="entry name" value="NikA-like"/>
</dbReference>
<protein>
    <submittedName>
        <fullName evidence="1">Ribbon-helix-helix, copG family protein</fullName>
    </submittedName>
</protein>
<evidence type="ECO:0000313" key="2">
    <source>
        <dbReference type="Proteomes" id="UP000027850"/>
    </source>
</evidence>
<gene>
    <name evidence="1" type="ORF">M091_2072</name>
</gene>
<proteinExistence type="predicted"/>
<organism evidence="1 2">
    <name type="scientific">Parabacteroides distasonis str. 3776 D15 i</name>
    <dbReference type="NCBI Taxonomy" id="1339342"/>
    <lineage>
        <taxon>Bacteria</taxon>
        <taxon>Pseudomonadati</taxon>
        <taxon>Bacteroidota</taxon>
        <taxon>Bacteroidia</taxon>
        <taxon>Bacteroidales</taxon>
        <taxon>Tannerellaceae</taxon>
        <taxon>Parabacteroides</taxon>
    </lineage>
</organism>
<reference evidence="1 2" key="1">
    <citation type="submission" date="2014-04" db="EMBL/GenBank/DDBJ databases">
        <authorList>
            <person name="Sears C."/>
            <person name="Carroll K."/>
            <person name="Sack B.R."/>
            <person name="Qadri F."/>
            <person name="Myers L.L."/>
            <person name="Chung G.-T."/>
            <person name="Escheverria P."/>
            <person name="Fraser C.M."/>
            <person name="Sadzewicz L."/>
            <person name="Shefchek K.A."/>
            <person name="Tallon L."/>
            <person name="Das S.P."/>
            <person name="Daugherty S."/>
            <person name="Mongodin E.F."/>
        </authorList>
    </citation>
    <scope>NUCLEOTIDE SEQUENCE [LARGE SCALE GENOMIC DNA]</scope>
    <source>
        <strain evidence="1 2">3776 D15 i</strain>
    </source>
</reference>
<dbReference type="Proteomes" id="UP000027850">
    <property type="component" value="Unassembled WGS sequence"/>
</dbReference>
<dbReference type="RefSeq" id="WP_051635746.1">
    <property type="nucleotide sequence ID" value="NZ_JNHK01000094.1"/>
</dbReference>
<dbReference type="AlphaFoldDB" id="A0AB34LCB2"/>
<dbReference type="EMBL" id="JNHK01000094">
    <property type="protein sequence ID" value="KDS35469.1"/>
    <property type="molecule type" value="Genomic_DNA"/>
</dbReference>
<comment type="caution">
    <text evidence="1">The sequence shown here is derived from an EMBL/GenBank/DDBJ whole genome shotgun (WGS) entry which is preliminary data.</text>
</comment>
<dbReference type="Pfam" id="PF21983">
    <property type="entry name" value="NikA-like"/>
    <property type="match status" value="1"/>
</dbReference>
<sequence>MTIIKRKKSPPGETKKPVKSCVVSVRLNDDEHKMVKEKCRESGRKLSDFWRQSLLKASVIQVATPEDMALLRQIGSMSNNLNQLAKRANEAGFKVVKWEMENLAINLKSLYLKLSDDWKHQ</sequence>
<accession>A0AB34LCB2</accession>
<name>A0AB34LCB2_PARDI</name>
<evidence type="ECO:0000313" key="1">
    <source>
        <dbReference type="EMBL" id="KDS35469.1"/>
    </source>
</evidence>